<evidence type="ECO:0000313" key="2">
    <source>
        <dbReference type="Proteomes" id="UP000824107"/>
    </source>
</evidence>
<name>A0A9D1M2N5_9PROT</name>
<reference evidence="1" key="2">
    <citation type="journal article" date="2021" name="PeerJ">
        <title>Extensive microbial diversity within the chicken gut microbiome revealed by metagenomics and culture.</title>
        <authorList>
            <person name="Gilroy R."/>
            <person name="Ravi A."/>
            <person name="Getino M."/>
            <person name="Pursley I."/>
            <person name="Horton D.L."/>
            <person name="Alikhan N.F."/>
            <person name="Baker D."/>
            <person name="Gharbi K."/>
            <person name="Hall N."/>
            <person name="Watson M."/>
            <person name="Adriaenssens E.M."/>
            <person name="Foster-Nyarko E."/>
            <person name="Jarju S."/>
            <person name="Secka A."/>
            <person name="Antonio M."/>
            <person name="Oren A."/>
            <person name="Chaudhuri R.R."/>
            <person name="La Ragione R."/>
            <person name="Hildebrand F."/>
            <person name="Pallen M.J."/>
        </authorList>
    </citation>
    <scope>NUCLEOTIDE SEQUENCE</scope>
    <source>
        <strain evidence="1">ChiW3-316</strain>
    </source>
</reference>
<evidence type="ECO:0000313" key="1">
    <source>
        <dbReference type="EMBL" id="HIU52545.1"/>
    </source>
</evidence>
<proteinExistence type="predicted"/>
<dbReference type="AlphaFoldDB" id="A0A9D1M2N5"/>
<protein>
    <submittedName>
        <fullName evidence="1">Uncharacterized protein</fullName>
    </submittedName>
</protein>
<dbReference type="Proteomes" id="UP000824107">
    <property type="component" value="Unassembled WGS sequence"/>
</dbReference>
<comment type="caution">
    <text evidence="1">The sequence shown here is derived from an EMBL/GenBank/DDBJ whole genome shotgun (WGS) entry which is preliminary data.</text>
</comment>
<reference evidence="1" key="1">
    <citation type="submission" date="2020-10" db="EMBL/GenBank/DDBJ databases">
        <authorList>
            <person name="Gilroy R."/>
        </authorList>
    </citation>
    <scope>NUCLEOTIDE SEQUENCE</scope>
    <source>
        <strain evidence="1">ChiW3-316</strain>
    </source>
</reference>
<gene>
    <name evidence="1" type="ORF">IAD20_00505</name>
</gene>
<accession>A0A9D1M2N5</accession>
<sequence length="324" mass="38233">MEEKKESQRIRMLELLTNEENNLMLYDALHDKDLTKFFYLLKQGYALTPFLLNCMIDYGYEKHIEKALCVCDRCSFAIYDFFCIYWGVDKTEDFFVKNSYTKVIQKRFSTKSLVKYQLWELLAERREYVVLAEHGQIELLKKLKQENPSDHLLGVREALRKVNAVEALAELKDWIGLAGFPEGELKLFELKEWRYVDFDKVSFLRKVPQEQLLQEVYEAGGGDFLFWAGGSSAAAWSKFCHPLLLARKYYQPFISQKLWAELAEAGAYEAVDWDCFYKQCLAQKNGKFCSYAAKAGRWDVLAKYRKRWFLFGCGQFRWWLKSFA</sequence>
<organism evidence="1 2">
    <name type="scientific">Candidatus Scatocola faecipullorum</name>
    <dbReference type="NCBI Taxonomy" id="2840917"/>
    <lineage>
        <taxon>Bacteria</taxon>
        <taxon>Pseudomonadati</taxon>
        <taxon>Pseudomonadota</taxon>
        <taxon>Alphaproteobacteria</taxon>
        <taxon>Rhodospirillales</taxon>
        <taxon>Rhodospirillaceae</taxon>
        <taxon>Rhodospirillaceae incertae sedis</taxon>
        <taxon>Candidatus Scatocola</taxon>
    </lineage>
</organism>
<dbReference type="EMBL" id="DVNC01000006">
    <property type="protein sequence ID" value="HIU52545.1"/>
    <property type="molecule type" value="Genomic_DNA"/>
</dbReference>